<feature type="domain" description="DUF4316" evidence="2">
    <location>
        <begin position="140"/>
        <end position="183"/>
    </location>
</feature>
<evidence type="ECO:0000313" key="4">
    <source>
        <dbReference type="Proteomes" id="UP001451571"/>
    </source>
</evidence>
<evidence type="ECO:0000259" key="1">
    <source>
        <dbReference type="Pfam" id="PF14191"/>
    </source>
</evidence>
<feature type="domain" description="YodL-like" evidence="1">
    <location>
        <begin position="35"/>
        <end position="135"/>
    </location>
</feature>
<dbReference type="Pfam" id="PF14191">
    <property type="entry name" value="YodL"/>
    <property type="match status" value="1"/>
</dbReference>
<protein>
    <submittedName>
        <fullName evidence="3">YodL domain-containing protein</fullName>
    </submittedName>
</protein>
<accession>A0ABZ3EZI1</accession>
<dbReference type="EMBL" id="CP146256">
    <property type="protein sequence ID" value="XAH74727.1"/>
    <property type="molecule type" value="Genomic_DNA"/>
</dbReference>
<sequence>MSEVKKGTEVKKWDEVNGASGEILEAFLSSEADGYAILQMNDSAEGMQFMRYDFVQSQGFNPEINFYDTVYAGPLNTQSQDIDLILDNLFMRFNVERPEDFTGHSLSVSDVIALKRQNEVKYYYVDSVGFKELPGFDSGRNPLRSIEDMVEQNDNQLDGVINNVPAETVAEKEAKSSVIEKLKATAPEKHCSKCHRPNDREAR</sequence>
<name>A0ABZ3EZI1_9FIRM</name>
<dbReference type="Proteomes" id="UP001451571">
    <property type="component" value="Chromosome"/>
</dbReference>
<evidence type="ECO:0000259" key="2">
    <source>
        <dbReference type="Pfam" id="PF14195"/>
    </source>
</evidence>
<evidence type="ECO:0000313" key="3">
    <source>
        <dbReference type="EMBL" id="XAH74727.1"/>
    </source>
</evidence>
<keyword evidence="4" id="KW-1185">Reference proteome</keyword>
<proteinExistence type="predicted"/>
<dbReference type="InterPro" id="IPR025465">
    <property type="entry name" value="DUF4316"/>
</dbReference>
<reference evidence="3 4" key="1">
    <citation type="submission" date="2024-02" db="EMBL/GenBank/DDBJ databases">
        <title>Bacterial strain from lacustrine sediment.</title>
        <authorList>
            <person name="Petit C."/>
            <person name="Fadhlaoui K."/>
        </authorList>
    </citation>
    <scope>NUCLEOTIDE SEQUENCE [LARGE SCALE GENOMIC DNA]</scope>
    <source>
        <strain evidence="3 4">IPX-CK</strain>
    </source>
</reference>
<gene>
    <name evidence="3" type="ORF">V6984_02885</name>
</gene>
<dbReference type="RefSeq" id="WP_342758311.1">
    <property type="nucleotide sequence ID" value="NZ_CP146256.1"/>
</dbReference>
<dbReference type="Pfam" id="PF14195">
    <property type="entry name" value="DUF4316"/>
    <property type="match status" value="1"/>
</dbReference>
<dbReference type="InterPro" id="IPR025923">
    <property type="entry name" value="YodL-like_dom"/>
</dbReference>
<organism evidence="3 4">
    <name type="scientific">Kineothrix sedimenti</name>
    <dbReference type="NCBI Taxonomy" id="3123317"/>
    <lineage>
        <taxon>Bacteria</taxon>
        <taxon>Bacillati</taxon>
        <taxon>Bacillota</taxon>
        <taxon>Clostridia</taxon>
        <taxon>Lachnospirales</taxon>
        <taxon>Lachnospiraceae</taxon>
        <taxon>Kineothrix</taxon>
    </lineage>
</organism>